<dbReference type="EMBL" id="CAKLBY020000065">
    <property type="protein sequence ID" value="CAK7922184.1"/>
    <property type="molecule type" value="Genomic_DNA"/>
</dbReference>
<name>A0AAV1TME5_9STRA</name>
<feature type="region of interest" description="Disordered" evidence="1">
    <location>
        <begin position="1"/>
        <end position="48"/>
    </location>
</feature>
<sequence>MLSRSHRTEPLPLSSSEMRAFASVPPGQRLTTDDNERLFSPFTEAEVL</sequence>
<dbReference type="Proteomes" id="UP001162060">
    <property type="component" value="Unassembled WGS sequence"/>
</dbReference>
<organism evidence="2 3">
    <name type="scientific">Peronospora matthiolae</name>
    <dbReference type="NCBI Taxonomy" id="2874970"/>
    <lineage>
        <taxon>Eukaryota</taxon>
        <taxon>Sar</taxon>
        <taxon>Stramenopiles</taxon>
        <taxon>Oomycota</taxon>
        <taxon>Peronosporomycetes</taxon>
        <taxon>Peronosporales</taxon>
        <taxon>Peronosporaceae</taxon>
        <taxon>Peronospora</taxon>
    </lineage>
</organism>
<gene>
    <name evidence="2" type="ORF">PM001_LOCUS7500</name>
</gene>
<protein>
    <submittedName>
        <fullName evidence="2">Uncharacterized protein</fullName>
    </submittedName>
</protein>
<evidence type="ECO:0000256" key="1">
    <source>
        <dbReference type="SAM" id="MobiDB-lite"/>
    </source>
</evidence>
<evidence type="ECO:0000313" key="3">
    <source>
        <dbReference type="Proteomes" id="UP001162060"/>
    </source>
</evidence>
<dbReference type="AlphaFoldDB" id="A0AAV1TME5"/>
<proteinExistence type="predicted"/>
<reference evidence="2" key="1">
    <citation type="submission" date="2024-01" db="EMBL/GenBank/DDBJ databases">
        <authorList>
            <person name="Webb A."/>
        </authorList>
    </citation>
    <scope>NUCLEOTIDE SEQUENCE</scope>
    <source>
        <strain evidence="2">Pm1</strain>
    </source>
</reference>
<evidence type="ECO:0000313" key="2">
    <source>
        <dbReference type="EMBL" id="CAK7922184.1"/>
    </source>
</evidence>
<accession>A0AAV1TME5</accession>
<comment type="caution">
    <text evidence="2">The sequence shown here is derived from an EMBL/GenBank/DDBJ whole genome shotgun (WGS) entry which is preliminary data.</text>
</comment>